<dbReference type="Pfam" id="PF00561">
    <property type="entry name" value="Abhydrolase_1"/>
    <property type="match status" value="1"/>
</dbReference>
<protein>
    <submittedName>
        <fullName evidence="2">Alpha/beta hydrolase</fullName>
    </submittedName>
</protein>
<keyword evidence="2" id="KW-0378">Hydrolase</keyword>
<keyword evidence="3" id="KW-1185">Reference proteome</keyword>
<dbReference type="GO" id="GO:0016787">
    <property type="term" value="F:hydrolase activity"/>
    <property type="evidence" value="ECO:0007669"/>
    <property type="project" value="UniProtKB-KW"/>
</dbReference>
<name>A0ABT3KP19_9BURK</name>
<evidence type="ECO:0000313" key="3">
    <source>
        <dbReference type="Proteomes" id="UP001208935"/>
    </source>
</evidence>
<proteinExistence type="predicted"/>
<sequence>MKFDRLERRRLTQGGLDLAYYDAVRGRVPVVLQHGLCGSAQQTAEVFPDDDRFRLLTLECRSHGASPIGSPGDLSIARFSDDVIALIEARQLAPVILGGISMGAALSLRIAVRRPELVRALILARPAWVTAAHPMNMRPNAEVAELLAHAPAERARALFEHSATARRLAAEAPDNLATLRGFFARAPQASTAELLRRIAADGPGVSEDAVRALDVPALVLGHAADAIHPLALARSLAGLLARSEFVEITPKSVNRAAYLRDMHAALAAFMQKVPS</sequence>
<accession>A0ABT3KP19</accession>
<feature type="domain" description="AB hydrolase-1" evidence="1">
    <location>
        <begin position="29"/>
        <end position="242"/>
    </location>
</feature>
<evidence type="ECO:0000259" key="1">
    <source>
        <dbReference type="Pfam" id="PF00561"/>
    </source>
</evidence>
<dbReference type="InterPro" id="IPR050228">
    <property type="entry name" value="Carboxylesterase_BioH"/>
</dbReference>
<dbReference type="PRINTS" id="PR00111">
    <property type="entry name" value="ABHYDROLASE"/>
</dbReference>
<comment type="caution">
    <text evidence="2">The sequence shown here is derived from an EMBL/GenBank/DDBJ whole genome shotgun (WGS) entry which is preliminary data.</text>
</comment>
<reference evidence="3" key="1">
    <citation type="submission" date="2023-07" db="EMBL/GenBank/DDBJ databases">
        <title>Verminephrobacter genomes.</title>
        <authorList>
            <person name="Lund M.B."/>
        </authorList>
    </citation>
    <scope>NUCLEOTIDE SEQUENCE [LARGE SCALE GENOMIC DNA]</scope>
    <source>
        <strain evidence="3">AtM5-05</strain>
    </source>
</reference>
<dbReference type="RefSeq" id="WP_265280921.1">
    <property type="nucleotide sequence ID" value="NZ_QZCW01000001.1"/>
</dbReference>
<gene>
    <name evidence="2" type="ORF">D5039_02365</name>
</gene>
<evidence type="ECO:0000313" key="2">
    <source>
        <dbReference type="EMBL" id="MCW5320061.1"/>
    </source>
</evidence>
<dbReference type="Gene3D" id="3.40.50.1820">
    <property type="entry name" value="alpha/beta hydrolase"/>
    <property type="match status" value="1"/>
</dbReference>
<dbReference type="SUPFAM" id="SSF53474">
    <property type="entry name" value="alpha/beta-Hydrolases"/>
    <property type="match status" value="1"/>
</dbReference>
<dbReference type="PANTHER" id="PTHR43194">
    <property type="entry name" value="HYDROLASE ALPHA/BETA FOLD FAMILY"/>
    <property type="match status" value="1"/>
</dbReference>
<dbReference type="EMBL" id="QZCW01000001">
    <property type="protein sequence ID" value="MCW5320061.1"/>
    <property type="molecule type" value="Genomic_DNA"/>
</dbReference>
<dbReference type="Proteomes" id="UP001208935">
    <property type="component" value="Unassembled WGS sequence"/>
</dbReference>
<dbReference type="InterPro" id="IPR000073">
    <property type="entry name" value="AB_hydrolase_1"/>
</dbReference>
<organism evidence="2 3">
    <name type="scientific">Verminephrobacter aporrectodeae subsp. tuberculatae</name>
    <dbReference type="NCBI Taxonomy" id="1110392"/>
    <lineage>
        <taxon>Bacteria</taxon>
        <taxon>Pseudomonadati</taxon>
        <taxon>Pseudomonadota</taxon>
        <taxon>Betaproteobacteria</taxon>
        <taxon>Burkholderiales</taxon>
        <taxon>Comamonadaceae</taxon>
        <taxon>Verminephrobacter</taxon>
    </lineage>
</organism>
<dbReference type="PANTHER" id="PTHR43194:SF2">
    <property type="entry name" value="PEROXISOMAL MEMBRANE PROTEIN LPX1"/>
    <property type="match status" value="1"/>
</dbReference>
<dbReference type="InterPro" id="IPR029058">
    <property type="entry name" value="AB_hydrolase_fold"/>
</dbReference>